<dbReference type="GO" id="GO:0051897">
    <property type="term" value="P:positive regulation of phosphatidylinositol 3-kinase/protein kinase B signal transduction"/>
    <property type="evidence" value="ECO:0007669"/>
    <property type="project" value="TreeGrafter"/>
</dbReference>
<feature type="domain" description="Protein kinase" evidence="23">
    <location>
        <begin position="954"/>
        <end position="1207"/>
    </location>
</feature>
<accession>A0A914DG32</accession>
<dbReference type="InterPro" id="IPR017441">
    <property type="entry name" value="Protein_kinase_ATP_BS"/>
</dbReference>
<dbReference type="Pfam" id="PF00757">
    <property type="entry name" value="Furin-like"/>
    <property type="match status" value="1"/>
</dbReference>
<keyword evidence="18" id="KW-0325">Glycoprotein</keyword>
<comment type="subcellular location">
    <subcellularLocation>
        <location evidence="1">Endomembrane system</location>
    </subcellularLocation>
    <subcellularLocation>
        <location evidence="2">Membrane</location>
        <topology evidence="2">Single-pass type I membrane protein</topology>
    </subcellularLocation>
</comment>
<keyword evidence="5" id="KW-0808">Transferase</keyword>
<dbReference type="Pfam" id="PF01030">
    <property type="entry name" value="Recep_L_domain"/>
    <property type="match status" value="2"/>
</dbReference>
<keyword evidence="12" id="KW-0418">Kinase</keyword>
<evidence type="ECO:0000256" key="1">
    <source>
        <dbReference type="ARBA" id="ARBA00004308"/>
    </source>
</evidence>
<keyword evidence="24" id="KW-1185">Reference proteome</keyword>
<keyword evidence="8" id="KW-0479">Metal-binding</keyword>
<evidence type="ECO:0000256" key="11">
    <source>
        <dbReference type="ARBA" id="ARBA00022741"/>
    </source>
</evidence>
<dbReference type="Gene3D" id="2.10.220.10">
    <property type="entry name" value="Hormone Receptor, Insulin-like Growth Factor Receptor 1, Chain A, domain 2"/>
    <property type="match status" value="1"/>
</dbReference>
<evidence type="ECO:0000256" key="12">
    <source>
        <dbReference type="ARBA" id="ARBA00022777"/>
    </source>
</evidence>
<evidence type="ECO:0000256" key="10">
    <source>
        <dbReference type="ARBA" id="ARBA00022737"/>
    </source>
</evidence>
<dbReference type="GO" id="GO:0005009">
    <property type="term" value="F:insulin receptor activity"/>
    <property type="evidence" value="ECO:0007669"/>
    <property type="project" value="TreeGrafter"/>
</dbReference>
<dbReference type="Pfam" id="PF07714">
    <property type="entry name" value="PK_Tyr_Ser-Thr"/>
    <property type="match status" value="1"/>
</dbReference>
<keyword evidence="19" id="KW-0464">Manganese</keyword>
<comment type="catalytic activity">
    <reaction evidence="20">
        <text>L-tyrosyl-[protein] + ATP = O-phospho-L-tyrosyl-[protein] + ADP + H(+)</text>
        <dbReference type="Rhea" id="RHEA:10596"/>
        <dbReference type="Rhea" id="RHEA-COMP:10136"/>
        <dbReference type="Rhea" id="RHEA-COMP:20101"/>
        <dbReference type="ChEBI" id="CHEBI:15378"/>
        <dbReference type="ChEBI" id="CHEBI:30616"/>
        <dbReference type="ChEBI" id="CHEBI:46858"/>
        <dbReference type="ChEBI" id="CHEBI:61978"/>
        <dbReference type="ChEBI" id="CHEBI:456216"/>
        <dbReference type="EC" id="2.7.10.1"/>
    </reaction>
</comment>
<dbReference type="InterPro" id="IPR036116">
    <property type="entry name" value="FN3_sf"/>
</dbReference>
<evidence type="ECO:0000256" key="2">
    <source>
        <dbReference type="ARBA" id="ARBA00004479"/>
    </source>
</evidence>
<evidence type="ECO:0000256" key="16">
    <source>
        <dbReference type="ARBA" id="ARBA00023137"/>
    </source>
</evidence>
<dbReference type="PROSITE" id="PS00107">
    <property type="entry name" value="PROTEIN_KINASE_ATP"/>
    <property type="match status" value="1"/>
</dbReference>
<keyword evidence="10" id="KW-0677">Repeat</keyword>
<evidence type="ECO:0000256" key="6">
    <source>
        <dbReference type="ARBA" id="ARBA00022685"/>
    </source>
</evidence>
<dbReference type="SUPFAM" id="SSF52058">
    <property type="entry name" value="L domain-like"/>
    <property type="match status" value="2"/>
</dbReference>
<dbReference type="FunFam" id="1.10.510.10:FF:001512">
    <property type="entry name" value="Receptor tyrosine-protein kinase erbB-2"/>
    <property type="match status" value="1"/>
</dbReference>
<dbReference type="WBParaSite" id="ACRNAN_scaffold2627.g11988.t1">
    <property type="protein sequence ID" value="ACRNAN_scaffold2627.g11988.t1"/>
    <property type="gene ID" value="ACRNAN_scaffold2627.g11988"/>
</dbReference>
<dbReference type="GO" id="GO:0046872">
    <property type="term" value="F:metal ion binding"/>
    <property type="evidence" value="ECO:0007669"/>
    <property type="project" value="UniProtKB-KW"/>
</dbReference>
<reference evidence="25" key="1">
    <citation type="submission" date="2022-11" db="UniProtKB">
        <authorList>
            <consortium name="WormBaseParasite"/>
        </authorList>
    </citation>
    <scope>IDENTIFICATION</scope>
</reference>
<dbReference type="Gene3D" id="3.80.20.20">
    <property type="entry name" value="Receptor L-domain"/>
    <property type="match status" value="2"/>
</dbReference>
<dbReference type="GO" id="GO:0061564">
    <property type="term" value="P:axon development"/>
    <property type="evidence" value="ECO:0007669"/>
    <property type="project" value="UniProtKB-ARBA"/>
</dbReference>
<evidence type="ECO:0000256" key="22">
    <source>
        <dbReference type="SAM" id="Phobius"/>
    </source>
</evidence>
<dbReference type="SUPFAM" id="SSF56112">
    <property type="entry name" value="Protein kinase-like (PK-like)"/>
    <property type="match status" value="1"/>
</dbReference>
<dbReference type="InterPro" id="IPR011009">
    <property type="entry name" value="Kinase-like_dom_sf"/>
</dbReference>
<keyword evidence="7 22" id="KW-0812">Transmembrane</keyword>
<dbReference type="InterPro" id="IPR003961">
    <property type="entry name" value="FN3_dom"/>
</dbReference>
<evidence type="ECO:0000313" key="24">
    <source>
        <dbReference type="Proteomes" id="UP000887540"/>
    </source>
</evidence>
<evidence type="ECO:0000256" key="20">
    <source>
        <dbReference type="ARBA" id="ARBA00051243"/>
    </source>
</evidence>
<keyword evidence="6" id="KW-0165">Cleavage on pair of basic residues</keyword>
<evidence type="ECO:0000256" key="7">
    <source>
        <dbReference type="ARBA" id="ARBA00022692"/>
    </source>
</evidence>
<feature type="transmembrane region" description="Helical" evidence="22">
    <location>
        <begin position="890"/>
        <end position="913"/>
    </location>
</feature>
<dbReference type="CDD" id="cd00063">
    <property type="entry name" value="FN3"/>
    <property type="match status" value="1"/>
</dbReference>
<evidence type="ECO:0000256" key="15">
    <source>
        <dbReference type="ARBA" id="ARBA00023136"/>
    </source>
</evidence>
<dbReference type="GO" id="GO:0012505">
    <property type="term" value="C:endomembrane system"/>
    <property type="evidence" value="ECO:0007669"/>
    <property type="project" value="UniProtKB-SubCell"/>
</dbReference>
<name>A0A914DG32_9BILA</name>
<dbReference type="InterPro" id="IPR000719">
    <property type="entry name" value="Prot_kinase_dom"/>
</dbReference>
<evidence type="ECO:0000256" key="13">
    <source>
        <dbReference type="ARBA" id="ARBA00022840"/>
    </source>
</evidence>
<dbReference type="GO" id="GO:0043410">
    <property type="term" value="P:positive regulation of MAPK cascade"/>
    <property type="evidence" value="ECO:0007669"/>
    <property type="project" value="TreeGrafter"/>
</dbReference>
<keyword evidence="16" id="KW-0829">Tyrosine-protein kinase</keyword>
<dbReference type="PROSITE" id="PS50011">
    <property type="entry name" value="PROTEIN_KINASE_DOM"/>
    <property type="match status" value="1"/>
</dbReference>
<keyword evidence="15 22" id="KW-0472">Membrane</keyword>
<evidence type="ECO:0000256" key="19">
    <source>
        <dbReference type="ARBA" id="ARBA00023211"/>
    </source>
</evidence>
<protein>
    <recommendedName>
        <fullName evidence="3">receptor protein-tyrosine kinase</fullName>
        <ecNumber evidence="3">2.7.10.1</ecNumber>
    </recommendedName>
</protein>
<dbReference type="PANTHER" id="PTHR24416:SF525">
    <property type="entry name" value="INSULIN-LIKE RECEPTOR"/>
    <property type="match status" value="1"/>
</dbReference>
<evidence type="ECO:0000256" key="8">
    <source>
        <dbReference type="ARBA" id="ARBA00022723"/>
    </source>
</evidence>
<dbReference type="InterPro" id="IPR013783">
    <property type="entry name" value="Ig-like_fold"/>
</dbReference>
<dbReference type="GO" id="GO:0042593">
    <property type="term" value="P:glucose homeostasis"/>
    <property type="evidence" value="ECO:0007669"/>
    <property type="project" value="TreeGrafter"/>
</dbReference>
<dbReference type="Proteomes" id="UP000887540">
    <property type="component" value="Unplaced"/>
</dbReference>
<dbReference type="GO" id="GO:0005524">
    <property type="term" value="F:ATP binding"/>
    <property type="evidence" value="ECO:0007669"/>
    <property type="project" value="UniProtKB-UniRule"/>
</dbReference>
<evidence type="ECO:0000256" key="21">
    <source>
        <dbReference type="PROSITE-ProRule" id="PRU10141"/>
    </source>
</evidence>
<evidence type="ECO:0000256" key="5">
    <source>
        <dbReference type="ARBA" id="ARBA00022679"/>
    </source>
</evidence>
<evidence type="ECO:0000256" key="17">
    <source>
        <dbReference type="ARBA" id="ARBA00023170"/>
    </source>
</evidence>
<dbReference type="PANTHER" id="PTHR24416">
    <property type="entry name" value="TYROSINE-PROTEIN KINASE RECEPTOR"/>
    <property type="match status" value="1"/>
</dbReference>
<evidence type="ECO:0000256" key="18">
    <source>
        <dbReference type="ARBA" id="ARBA00023180"/>
    </source>
</evidence>
<evidence type="ECO:0000256" key="9">
    <source>
        <dbReference type="ARBA" id="ARBA00022729"/>
    </source>
</evidence>
<feature type="binding site" evidence="21">
    <location>
        <position position="990"/>
    </location>
    <ligand>
        <name>ATP</name>
        <dbReference type="ChEBI" id="CHEBI:30616"/>
    </ligand>
</feature>
<dbReference type="InterPro" id="IPR036941">
    <property type="entry name" value="Rcpt_L-dom_sf"/>
</dbReference>
<dbReference type="GO" id="GO:0043560">
    <property type="term" value="F:insulin receptor substrate binding"/>
    <property type="evidence" value="ECO:0007669"/>
    <property type="project" value="TreeGrafter"/>
</dbReference>
<dbReference type="EC" id="2.7.10.1" evidence="3"/>
<dbReference type="InterPro" id="IPR050122">
    <property type="entry name" value="RTK"/>
</dbReference>
<dbReference type="InterPro" id="IPR009030">
    <property type="entry name" value="Growth_fac_rcpt_cys_sf"/>
</dbReference>
<dbReference type="SMART" id="SM00219">
    <property type="entry name" value="TyrKc"/>
    <property type="match status" value="1"/>
</dbReference>
<dbReference type="InterPro" id="IPR000494">
    <property type="entry name" value="Rcpt_L-dom"/>
</dbReference>
<dbReference type="SUPFAM" id="SSF49265">
    <property type="entry name" value="Fibronectin type III"/>
    <property type="match status" value="2"/>
</dbReference>
<keyword evidence="13 21" id="KW-0067">ATP-binding</keyword>
<evidence type="ECO:0000256" key="14">
    <source>
        <dbReference type="ARBA" id="ARBA00022989"/>
    </source>
</evidence>
<dbReference type="Gene3D" id="3.30.200.20">
    <property type="entry name" value="Phosphorylase Kinase, domain 1"/>
    <property type="match status" value="1"/>
</dbReference>
<keyword evidence="11 21" id="KW-0547">Nucleotide-binding</keyword>
<dbReference type="InterPro" id="IPR006212">
    <property type="entry name" value="Furin_repeat"/>
</dbReference>
<proteinExistence type="predicted"/>
<dbReference type="Gene3D" id="1.10.510.10">
    <property type="entry name" value="Transferase(Phosphotransferase) domain 1"/>
    <property type="match status" value="1"/>
</dbReference>
<evidence type="ECO:0000256" key="3">
    <source>
        <dbReference type="ARBA" id="ARBA00011902"/>
    </source>
</evidence>
<dbReference type="PRINTS" id="PR00109">
    <property type="entry name" value="TYRKINASE"/>
</dbReference>
<dbReference type="Gene3D" id="2.60.40.10">
    <property type="entry name" value="Immunoglobulins"/>
    <property type="match status" value="3"/>
</dbReference>
<dbReference type="InterPro" id="IPR008266">
    <property type="entry name" value="Tyr_kinase_AS"/>
</dbReference>
<evidence type="ECO:0000313" key="25">
    <source>
        <dbReference type="WBParaSite" id="ACRNAN_scaffold2627.g11988.t1"/>
    </source>
</evidence>
<dbReference type="SUPFAM" id="SSF57184">
    <property type="entry name" value="Growth factor receptor domain"/>
    <property type="match status" value="1"/>
</dbReference>
<keyword evidence="17" id="KW-0675">Receptor</keyword>
<dbReference type="AlphaFoldDB" id="A0A914DG32"/>
<evidence type="ECO:0000256" key="4">
    <source>
        <dbReference type="ARBA" id="ARBA00022553"/>
    </source>
</evidence>
<sequence length="1207" mass="137035">MNYALVIYQNPDLRNVGLGKLTAIKNGGVRITENTKLCYSRYINWEKLLLSHDALRDLIVDQDPRSCNDECRVKNENKCEYNGGILSCWNATTCQIACPHQKYSNHTAGPGCDENGEMCHPQCVGGCFRPNDPGACHSCRNVQLNGTCNSSCPEGFYEQMGRRCYTKDECRNLFPVPSSTDSFQKSYWKPFRNQCIYECPVDYEEDPKDRHSCIECKEKRCPKKCSGGSVESVTAALKYKNCNIIIGNLEVEIRTGKTGPVLTEAFGAIEEITGYLLVRFTQSLVSLHMFKNLSTIRGESLYHNTYALVVFENANLKQLFNIERQPLHIMHGKVSLQNNGLLCYHRVEAFLNHVNLSSEITDNDVSKYSNGDKAICNEIPLEVGLVDYNSNSFVLRWTPFVTIDMDHRKFLGYQVFYKKIDDKDLDKIDQMTIDDDRSVCSDTWKMQFESVDPDPENQEGEENNSGALIVNLDSDTTYAYYVQTRTVNHAGARNAISKIGFVRTLFGVPDSPRLKKAEVADPFTINLEWDNPPNPRGVITHYMIIWIRMDDSAATNIDDVCNYSQRRRASSSLMKSESAGLTSMANNNKDTCPRDQGCCKCADSAATKPEAPEISEREIEEGDRFENTIQNTVFVQQKPAKKQPRTWTDKKTYVGDSNLRYRRSIEAEAGNFTDEELSKLENDGKDELAMKETDTFTGIYNSSHYTVTNQSAGKINVSRLDLSITGFPHFTEYQVLIYACQDVNAKNNACSQRPAWILIRTAARPENDRVDPEKVEVIDDFELFDSKLNNTRKNKQYSERRFYWAPPTDPNGIVLGYRIKLIDLHTAVPAKIEHCKSVKDFEEHGGFIIGLPDGVYTLEIRTITLAGDSPATVLKDHVTIHTPGFFTLEVILAMVISFLLIATIGGLVIYYFASRYFGKKVREYVRQTISANPEYLSQLDVYQTDEWELRREDLELDVEIGRGTFGKVLRGFGKNVKSMSGIVFGECAVKTVPETASSAERLHFLIEASVMKQFNTSYIVRLYGVVSDGQPVLVVMEMMEKGNLRDFLRSHRPGAEENVDNNPVPTATQYFTWAAQIADGMAYLESLKFCHRDLAARNCMVHADETVKIGDFGMARDIYYHEYYKPAGKRLMPVRWMAPESLKDGKFTMKSDVWSYGVVLYEMLTLGQQPYAGLGNDQVFNYIGVQRRVLLRPTDCPDFWFVRMNIF</sequence>
<dbReference type="InterPro" id="IPR020635">
    <property type="entry name" value="Tyr_kinase_cat_dom"/>
</dbReference>
<dbReference type="InterPro" id="IPR006211">
    <property type="entry name" value="Furin-like_Cys-rich_dom"/>
</dbReference>
<dbReference type="SMART" id="SM00261">
    <property type="entry name" value="FU"/>
    <property type="match status" value="1"/>
</dbReference>
<keyword evidence="9" id="KW-0732">Signal</keyword>
<dbReference type="GO" id="GO:0048680">
    <property type="term" value="P:positive regulation of axon regeneration"/>
    <property type="evidence" value="ECO:0007669"/>
    <property type="project" value="UniProtKB-ARBA"/>
</dbReference>
<dbReference type="CDD" id="cd00064">
    <property type="entry name" value="FU"/>
    <property type="match status" value="1"/>
</dbReference>
<dbReference type="InterPro" id="IPR001245">
    <property type="entry name" value="Ser-Thr/Tyr_kinase_cat_dom"/>
</dbReference>
<evidence type="ECO:0000259" key="23">
    <source>
        <dbReference type="PROSITE" id="PS50011"/>
    </source>
</evidence>
<dbReference type="GO" id="GO:0005899">
    <property type="term" value="C:insulin receptor complex"/>
    <property type="evidence" value="ECO:0007669"/>
    <property type="project" value="TreeGrafter"/>
</dbReference>
<keyword evidence="14 22" id="KW-1133">Transmembrane helix</keyword>
<keyword evidence="4" id="KW-0597">Phosphoprotein</keyword>
<dbReference type="SMART" id="SM00060">
    <property type="entry name" value="FN3"/>
    <property type="match status" value="2"/>
</dbReference>
<dbReference type="PROSITE" id="PS00109">
    <property type="entry name" value="PROTEIN_KINASE_TYR"/>
    <property type="match status" value="1"/>
</dbReference>
<organism evidence="24 25">
    <name type="scientific">Acrobeloides nanus</name>
    <dbReference type="NCBI Taxonomy" id="290746"/>
    <lineage>
        <taxon>Eukaryota</taxon>
        <taxon>Metazoa</taxon>
        <taxon>Ecdysozoa</taxon>
        <taxon>Nematoda</taxon>
        <taxon>Chromadorea</taxon>
        <taxon>Rhabditida</taxon>
        <taxon>Tylenchina</taxon>
        <taxon>Cephalobomorpha</taxon>
        <taxon>Cephaloboidea</taxon>
        <taxon>Cephalobidae</taxon>
        <taxon>Acrobeloides</taxon>
    </lineage>
</organism>
<dbReference type="GO" id="GO:0030424">
    <property type="term" value="C:axon"/>
    <property type="evidence" value="ECO:0007669"/>
    <property type="project" value="TreeGrafter"/>
</dbReference>